<feature type="domain" description="Pyruvate carboxyltransferase" evidence="2">
    <location>
        <begin position="1"/>
        <end position="84"/>
    </location>
</feature>
<feature type="signal peptide" evidence="1">
    <location>
        <begin position="1"/>
        <end position="23"/>
    </location>
</feature>
<sequence>MPTKFKRVFHVVDFLARLNLLFGICFEEPRGISLTEECSTWAKFIRKVMDSANWKGHLLVHVHEKFGLMDATALASLMGGTNDM</sequence>
<gene>
    <name evidence="3" type="ORF">DPMN_135989</name>
</gene>
<accession>A0A9D4G2J2</accession>
<comment type="caution">
    <text evidence="3">The sequence shown here is derived from an EMBL/GenBank/DDBJ whole genome shotgun (WGS) entry which is preliminary data.</text>
</comment>
<feature type="chain" id="PRO_5039214647" description="Pyruvate carboxyltransferase domain-containing protein" evidence="1">
    <location>
        <begin position="24"/>
        <end position="84"/>
    </location>
</feature>
<keyword evidence="1" id="KW-0732">Signal</keyword>
<dbReference type="AlphaFoldDB" id="A0A9D4G2J2"/>
<evidence type="ECO:0000313" key="4">
    <source>
        <dbReference type="Proteomes" id="UP000828390"/>
    </source>
</evidence>
<organism evidence="3 4">
    <name type="scientific">Dreissena polymorpha</name>
    <name type="common">Zebra mussel</name>
    <name type="synonym">Mytilus polymorpha</name>
    <dbReference type="NCBI Taxonomy" id="45954"/>
    <lineage>
        <taxon>Eukaryota</taxon>
        <taxon>Metazoa</taxon>
        <taxon>Spiralia</taxon>
        <taxon>Lophotrochozoa</taxon>
        <taxon>Mollusca</taxon>
        <taxon>Bivalvia</taxon>
        <taxon>Autobranchia</taxon>
        <taxon>Heteroconchia</taxon>
        <taxon>Euheterodonta</taxon>
        <taxon>Imparidentia</taxon>
        <taxon>Neoheterodontei</taxon>
        <taxon>Myida</taxon>
        <taxon>Dreissenoidea</taxon>
        <taxon>Dreissenidae</taxon>
        <taxon>Dreissena</taxon>
    </lineage>
</organism>
<dbReference type="EMBL" id="JAIWYP010000006">
    <property type="protein sequence ID" value="KAH3807641.1"/>
    <property type="molecule type" value="Genomic_DNA"/>
</dbReference>
<evidence type="ECO:0000256" key="1">
    <source>
        <dbReference type="SAM" id="SignalP"/>
    </source>
</evidence>
<reference evidence="3" key="1">
    <citation type="journal article" date="2019" name="bioRxiv">
        <title>The Genome of the Zebra Mussel, Dreissena polymorpha: A Resource for Invasive Species Research.</title>
        <authorList>
            <person name="McCartney M.A."/>
            <person name="Auch B."/>
            <person name="Kono T."/>
            <person name="Mallez S."/>
            <person name="Zhang Y."/>
            <person name="Obille A."/>
            <person name="Becker A."/>
            <person name="Abrahante J.E."/>
            <person name="Garbe J."/>
            <person name="Badalamenti J.P."/>
            <person name="Herman A."/>
            <person name="Mangelson H."/>
            <person name="Liachko I."/>
            <person name="Sullivan S."/>
            <person name="Sone E.D."/>
            <person name="Koren S."/>
            <person name="Silverstein K.A.T."/>
            <person name="Beckman K.B."/>
            <person name="Gohl D.M."/>
        </authorList>
    </citation>
    <scope>NUCLEOTIDE SEQUENCE</scope>
    <source>
        <strain evidence="3">Duluth1</strain>
        <tissue evidence="3">Whole animal</tissue>
    </source>
</reference>
<dbReference type="Proteomes" id="UP000828390">
    <property type="component" value="Unassembled WGS sequence"/>
</dbReference>
<name>A0A9D4G2J2_DREPO</name>
<reference evidence="3" key="2">
    <citation type="submission" date="2020-11" db="EMBL/GenBank/DDBJ databases">
        <authorList>
            <person name="McCartney M.A."/>
            <person name="Auch B."/>
            <person name="Kono T."/>
            <person name="Mallez S."/>
            <person name="Becker A."/>
            <person name="Gohl D.M."/>
            <person name="Silverstein K.A.T."/>
            <person name="Koren S."/>
            <person name="Bechman K.B."/>
            <person name="Herman A."/>
            <person name="Abrahante J.E."/>
            <person name="Garbe J."/>
        </authorList>
    </citation>
    <scope>NUCLEOTIDE SEQUENCE</scope>
    <source>
        <strain evidence="3">Duluth1</strain>
        <tissue evidence="3">Whole animal</tissue>
    </source>
</reference>
<dbReference type="PROSITE" id="PS50991">
    <property type="entry name" value="PYR_CT"/>
    <property type="match status" value="1"/>
</dbReference>
<dbReference type="InterPro" id="IPR000891">
    <property type="entry name" value="PYR_CT"/>
</dbReference>
<keyword evidence="4" id="KW-1185">Reference proteome</keyword>
<protein>
    <recommendedName>
        <fullName evidence="2">Pyruvate carboxyltransferase domain-containing protein</fullName>
    </recommendedName>
</protein>
<evidence type="ECO:0000259" key="2">
    <source>
        <dbReference type="PROSITE" id="PS50991"/>
    </source>
</evidence>
<evidence type="ECO:0000313" key="3">
    <source>
        <dbReference type="EMBL" id="KAH3807641.1"/>
    </source>
</evidence>
<dbReference type="GO" id="GO:0003824">
    <property type="term" value="F:catalytic activity"/>
    <property type="evidence" value="ECO:0007669"/>
    <property type="project" value="InterPro"/>
</dbReference>
<proteinExistence type="predicted"/>